<name>A0A1Y5SX96_9RHOB</name>
<evidence type="ECO:0000313" key="2">
    <source>
        <dbReference type="EMBL" id="SLN50666.1"/>
    </source>
</evidence>
<dbReference type="Gene3D" id="3.40.50.1820">
    <property type="entry name" value="alpha/beta hydrolase"/>
    <property type="match status" value="1"/>
</dbReference>
<dbReference type="InterPro" id="IPR029058">
    <property type="entry name" value="AB_hydrolase_fold"/>
</dbReference>
<evidence type="ECO:0000259" key="1">
    <source>
        <dbReference type="Pfam" id="PF12697"/>
    </source>
</evidence>
<keyword evidence="3" id="KW-1185">Reference proteome</keyword>
<proteinExistence type="predicted"/>
<keyword evidence="2" id="KW-0808">Transferase</keyword>
<gene>
    <name evidence="2" type="primary">acoC_2</name>
    <name evidence="2" type="ORF">PSJ8397_02649</name>
</gene>
<keyword evidence="2" id="KW-0012">Acyltransferase</keyword>
<dbReference type="AlphaFoldDB" id="A0A1Y5SX96"/>
<feature type="domain" description="AB hydrolase-1" evidence="1">
    <location>
        <begin position="36"/>
        <end position="265"/>
    </location>
</feature>
<dbReference type="Proteomes" id="UP000193623">
    <property type="component" value="Unassembled WGS sequence"/>
</dbReference>
<evidence type="ECO:0000313" key="3">
    <source>
        <dbReference type="Proteomes" id="UP000193623"/>
    </source>
</evidence>
<dbReference type="InterPro" id="IPR000073">
    <property type="entry name" value="AB_hydrolase_1"/>
</dbReference>
<reference evidence="2 3" key="1">
    <citation type="submission" date="2017-03" db="EMBL/GenBank/DDBJ databases">
        <authorList>
            <person name="Afonso C.L."/>
            <person name="Miller P.J."/>
            <person name="Scott M.A."/>
            <person name="Spackman E."/>
            <person name="Goraichik I."/>
            <person name="Dimitrov K.M."/>
            <person name="Suarez D.L."/>
            <person name="Swayne D.E."/>
        </authorList>
    </citation>
    <scope>NUCLEOTIDE SEQUENCE [LARGE SCALE GENOMIC DNA]</scope>
    <source>
        <strain evidence="2 3">CECT 8397</strain>
    </source>
</reference>
<dbReference type="PANTHER" id="PTHR43194:SF2">
    <property type="entry name" value="PEROXISOMAL MEMBRANE PROTEIN LPX1"/>
    <property type="match status" value="1"/>
</dbReference>
<dbReference type="EMBL" id="FWFT01000004">
    <property type="protein sequence ID" value="SLN50666.1"/>
    <property type="molecule type" value="Genomic_DNA"/>
</dbReference>
<accession>A0A1Y5SX96</accession>
<dbReference type="Pfam" id="PF12697">
    <property type="entry name" value="Abhydrolase_6"/>
    <property type="match status" value="1"/>
</dbReference>
<dbReference type="InterPro" id="IPR050228">
    <property type="entry name" value="Carboxylesterase_BioH"/>
</dbReference>
<dbReference type="GO" id="GO:0004742">
    <property type="term" value="F:dihydrolipoyllysine-residue acetyltransferase activity"/>
    <property type="evidence" value="ECO:0007669"/>
    <property type="project" value="UniProtKB-EC"/>
</dbReference>
<organism evidence="2 3">
    <name type="scientific">Pseudooctadecabacter jejudonensis</name>
    <dbReference type="NCBI Taxonomy" id="1391910"/>
    <lineage>
        <taxon>Bacteria</taxon>
        <taxon>Pseudomonadati</taxon>
        <taxon>Pseudomonadota</taxon>
        <taxon>Alphaproteobacteria</taxon>
        <taxon>Rhodobacterales</taxon>
        <taxon>Paracoccaceae</taxon>
        <taxon>Pseudooctadecabacter</taxon>
    </lineage>
</organism>
<sequence>MTIWIGTYPANSDPMPVIAGHEIWVKQTGQGDPSRVFVHCSLGRGLSLMPLAEAMPKGTNTLFDLPGHGTSAGWTGNDYHSDCLAILEALTTGPTHVIGHSFGATVALRLAIERPERVTRLTLIEPVLFAAAAPEARAAHEHTFAPFTTAWKNGDRESASRLFTSMWGTGPAWHDLPTRNKHRIMDQIHMIPATAPAIEEDVHKLVARLGQIRCPTDLIEGENSQPVMGAILDRLAADIPNAARSQIAGADHMVAITHPAEVAKALARA</sequence>
<dbReference type="SUPFAM" id="SSF53474">
    <property type="entry name" value="alpha/beta-Hydrolases"/>
    <property type="match status" value="1"/>
</dbReference>
<protein>
    <submittedName>
        <fullName evidence="2">Dihydrolipoyllysine-residue acetyltransferase component of acetoin cleaving system</fullName>
        <ecNumber evidence="2">2.3.1.12</ecNumber>
    </submittedName>
</protein>
<dbReference type="PRINTS" id="PR00111">
    <property type="entry name" value="ABHYDROLASE"/>
</dbReference>
<dbReference type="EC" id="2.3.1.12" evidence="2"/>
<dbReference type="PANTHER" id="PTHR43194">
    <property type="entry name" value="HYDROLASE ALPHA/BETA FOLD FAMILY"/>
    <property type="match status" value="1"/>
</dbReference>